<organism evidence="1 2">
    <name type="scientific">Acidithiobacillus marinus</name>
    <dbReference type="NCBI Taxonomy" id="187490"/>
    <lineage>
        <taxon>Bacteria</taxon>
        <taxon>Pseudomonadati</taxon>
        <taxon>Pseudomonadota</taxon>
        <taxon>Acidithiobacillia</taxon>
        <taxon>Acidithiobacillales</taxon>
        <taxon>Acidithiobacillaceae</taxon>
        <taxon>Acidithiobacillus</taxon>
    </lineage>
</organism>
<dbReference type="InParanoid" id="A0A2I1DPC7"/>
<comment type="caution">
    <text evidence="1">The sequence shown here is derived from an EMBL/GenBank/DDBJ whole genome shotgun (WGS) entry which is preliminary data.</text>
</comment>
<accession>A0A2I1DPC7</accession>
<evidence type="ECO:0000313" key="2">
    <source>
        <dbReference type="Proteomes" id="UP000234329"/>
    </source>
</evidence>
<proteinExistence type="predicted"/>
<dbReference type="EMBL" id="MXAV01000007">
    <property type="protein sequence ID" value="PKY11720.1"/>
    <property type="molecule type" value="Genomic_DNA"/>
</dbReference>
<protein>
    <submittedName>
        <fullName evidence="1">Uncharacterized protein</fullName>
    </submittedName>
</protein>
<keyword evidence="2" id="KW-1185">Reference proteome</keyword>
<dbReference type="AlphaFoldDB" id="A0A2I1DPC7"/>
<dbReference type="Proteomes" id="UP000234329">
    <property type="component" value="Unassembled WGS sequence"/>
</dbReference>
<dbReference type="OrthoDB" id="6995335at2"/>
<sequence>MPQFHVWCPDDEEREDGQLFEACDSEDAAQKWGDWYDVYAAGDYPIASETQTPTVCVQEVGSDEVYKYIVSAFISTTYTTRLVDK</sequence>
<name>A0A2I1DPC7_9PROT</name>
<dbReference type="RefSeq" id="WP_101536861.1">
    <property type="nucleotide sequence ID" value="NZ_MXAV01000007.1"/>
</dbReference>
<evidence type="ECO:0000313" key="1">
    <source>
        <dbReference type="EMBL" id="PKY11720.1"/>
    </source>
</evidence>
<gene>
    <name evidence="1" type="ORF">B1757_02720</name>
</gene>
<reference evidence="1 2" key="1">
    <citation type="submission" date="2017-03" db="EMBL/GenBank/DDBJ databases">
        <title>Draft genime sequence of the acidophilic sulfur-oxidizing bacterium Acidithiobacillus sp. SH, isolated from seawater.</title>
        <authorList>
            <person name="Sharmin S."/>
            <person name="Tokuhisa M."/>
            <person name="Kanao T."/>
            <person name="Kamimura K."/>
        </authorList>
    </citation>
    <scope>NUCLEOTIDE SEQUENCE [LARGE SCALE GENOMIC DNA]</scope>
    <source>
        <strain evidence="1 2">SH</strain>
    </source>
</reference>